<keyword evidence="13" id="KW-0413">Isomerase</keyword>
<comment type="catalytic activity">
    <reaction evidence="21">
        <text>ATP + H2O = ADP + phosphate + H(+)</text>
        <dbReference type="Rhea" id="RHEA:13065"/>
        <dbReference type="ChEBI" id="CHEBI:15377"/>
        <dbReference type="ChEBI" id="CHEBI:15378"/>
        <dbReference type="ChEBI" id="CHEBI:30616"/>
        <dbReference type="ChEBI" id="CHEBI:43474"/>
        <dbReference type="ChEBI" id="CHEBI:456216"/>
        <dbReference type="EC" id="5.6.2.3"/>
    </reaction>
</comment>
<evidence type="ECO:0000256" key="14">
    <source>
        <dbReference type="ARBA" id="ARBA00023242"/>
    </source>
</evidence>
<evidence type="ECO:0000256" key="13">
    <source>
        <dbReference type="ARBA" id="ARBA00023235"/>
    </source>
</evidence>
<comment type="function">
    <text evidence="20">ATP-dependent DNA helicase important for chromosome transmission and normal cell cycle progression in G(2)/M. May have a role in changing DNA topology to allow the loading of proteins involved in maintaining sister chromatid cohesion in the vicinity of the centromeres. Has a specific role in chromosome segregation during meiosis II.</text>
</comment>
<evidence type="ECO:0000256" key="17">
    <source>
        <dbReference type="ARBA" id="ARBA00044969"/>
    </source>
</evidence>
<dbReference type="Gene3D" id="3.40.50.300">
    <property type="entry name" value="P-loop containing nucleotide triphosphate hydrolases"/>
    <property type="match status" value="3"/>
</dbReference>
<evidence type="ECO:0000256" key="18">
    <source>
        <dbReference type="ARBA" id="ARBA00044998"/>
    </source>
</evidence>
<dbReference type="SMART" id="SM00488">
    <property type="entry name" value="DEXDc2"/>
    <property type="match status" value="1"/>
</dbReference>
<organism evidence="24 25">
    <name type="scientific">Glomus cerebriforme</name>
    <dbReference type="NCBI Taxonomy" id="658196"/>
    <lineage>
        <taxon>Eukaryota</taxon>
        <taxon>Fungi</taxon>
        <taxon>Fungi incertae sedis</taxon>
        <taxon>Mucoromycota</taxon>
        <taxon>Glomeromycotina</taxon>
        <taxon>Glomeromycetes</taxon>
        <taxon>Glomerales</taxon>
        <taxon>Glomeraceae</taxon>
        <taxon>Glomus</taxon>
    </lineage>
</organism>
<evidence type="ECO:0000256" key="12">
    <source>
        <dbReference type="ARBA" id="ARBA00023014"/>
    </source>
</evidence>
<dbReference type="SMART" id="SM00491">
    <property type="entry name" value="HELICc2"/>
    <property type="match status" value="1"/>
</dbReference>
<evidence type="ECO:0000256" key="8">
    <source>
        <dbReference type="ARBA" id="ARBA00022801"/>
    </source>
</evidence>
<comment type="subcellular location">
    <subcellularLocation>
        <location evidence="2">Nucleus</location>
    </subcellularLocation>
</comment>
<dbReference type="PROSITE" id="PS51193">
    <property type="entry name" value="HELICASE_ATP_BIND_2"/>
    <property type="match status" value="1"/>
</dbReference>
<evidence type="ECO:0000256" key="4">
    <source>
        <dbReference type="ARBA" id="ARBA00016387"/>
    </source>
</evidence>
<dbReference type="InterPro" id="IPR014013">
    <property type="entry name" value="Helic_SF1/SF2_ATP-bd_DinG/Rad3"/>
</dbReference>
<dbReference type="InterPro" id="IPR027417">
    <property type="entry name" value="P-loop_NTPase"/>
</dbReference>
<dbReference type="SUPFAM" id="SSF52540">
    <property type="entry name" value="P-loop containing nucleoside triphosphate hydrolases"/>
    <property type="match status" value="1"/>
</dbReference>
<dbReference type="STRING" id="658196.A0A397THS0"/>
<accession>A0A397THS0</accession>
<evidence type="ECO:0000256" key="1">
    <source>
        <dbReference type="ARBA" id="ARBA00001966"/>
    </source>
</evidence>
<dbReference type="FunFam" id="3.40.50.300:FF:001372">
    <property type="entry name" value="ATP-dependent DNA helicase chl1"/>
    <property type="match status" value="1"/>
</dbReference>
<dbReference type="OrthoDB" id="267079at2759"/>
<evidence type="ECO:0000256" key="21">
    <source>
        <dbReference type="ARBA" id="ARBA00048954"/>
    </source>
</evidence>
<dbReference type="NCBIfam" id="TIGR00604">
    <property type="entry name" value="rad3"/>
    <property type="match status" value="1"/>
</dbReference>
<keyword evidence="8" id="KW-0378">Hydrolase</keyword>
<keyword evidence="10" id="KW-0067">ATP-binding</keyword>
<dbReference type="GO" id="GO:0006139">
    <property type="term" value="P:nucleobase-containing compound metabolic process"/>
    <property type="evidence" value="ECO:0007669"/>
    <property type="project" value="InterPro"/>
</dbReference>
<dbReference type="InterPro" id="IPR045028">
    <property type="entry name" value="DinG/Rad3-like"/>
</dbReference>
<keyword evidence="22" id="KW-0175">Coiled coil</keyword>
<evidence type="ECO:0000256" key="15">
    <source>
        <dbReference type="ARBA" id="ARBA00023306"/>
    </source>
</evidence>
<dbReference type="Pfam" id="PF13307">
    <property type="entry name" value="Helicase_C_2"/>
    <property type="match status" value="1"/>
</dbReference>
<keyword evidence="6" id="KW-0479">Metal-binding</keyword>
<dbReference type="GO" id="GO:0003677">
    <property type="term" value="F:DNA binding"/>
    <property type="evidence" value="ECO:0007669"/>
    <property type="project" value="InterPro"/>
</dbReference>
<keyword evidence="7" id="KW-0547">Nucleotide-binding</keyword>
<dbReference type="InterPro" id="IPR006555">
    <property type="entry name" value="ATP-dep_Helicase_C"/>
</dbReference>
<keyword evidence="25" id="KW-1185">Reference proteome</keyword>
<evidence type="ECO:0000313" key="24">
    <source>
        <dbReference type="EMBL" id="RIA96456.1"/>
    </source>
</evidence>
<dbReference type="Pfam" id="PF06733">
    <property type="entry name" value="DEAD_2"/>
    <property type="match status" value="1"/>
</dbReference>
<evidence type="ECO:0000256" key="9">
    <source>
        <dbReference type="ARBA" id="ARBA00022806"/>
    </source>
</evidence>
<dbReference type="EC" id="5.6.2.3" evidence="17"/>
<keyword evidence="9 24" id="KW-0347">Helicase</keyword>
<comment type="cofactor">
    <cofactor evidence="1">
        <name>[4Fe-4S] cluster</name>
        <dbReference type="ChEBI" id="CHEBI:49883"/>
    </cofactor>
</comment>
<feature type="domain" description="Helicase ATP-binding" evidence="23">
    <location>
        <begin position="30"/>
        <end position="447"/>
    </location>
</feature>
<keyword evidence="12" id="KW-0411">Iron-sulfur</keyword>
<dbReference type="GO" id="GO:0046872">
    <property type="term" value="F:metal ion binding"/>
    <property type="evidence" value="ECO:0007669"/>
    <property type="project" value="UniProtKB-KW"/>
</dbReference>
<keyword evidence="11" id="KW-0408">Iron</keyword>
<keyword evidence="15" id="KW-0131">Cell cycle</keyword>
<evidence type="ECO:0000256" key="19">
    <source>
        <dbReference type="ARBA" id="ARBA00045008"/>
    </source>
</evidence>
<evidence type="ECO:0000256" key="22">
    <source>
        <dbReference type="SAM" id="Coils"/>
    </source>
</evidence>
<dbReference type="GO" id="GO:0016818">
    <property type="term" value="F:hydrolase activity, acting on acid anhydrides, in phosphorus-containing anhydrides"/>
    <property type="evidence" value="ECO:0007669"/>
    <property type="project" value="InterPro"/>
</dbReference>
<dbReference type="InterPro" id="IPR010614">
    <property type="entry name" value="RAD3-like_helicase_DEAD"/>
</dbReference>
<evidence type="ECO:0000256" key="11">
    <source>
        <dbReference type="ARBA" id="ARBA00023004"/>
    </source>
</evidence>
<evidence type="ECO:0000256" key="5">
    <source>
        <dbReference type="ARBA" id="ARBA00017386"/>
    </source>
</evidence>
<evidence type="ECO:0000256" key="20">
    <source>
        <dbReference type="ARBA" id="ARBA00045702"/>
    </source>
</evidence>
<evidence type="ECO:0000313" key="25">
    <source>
        <dbReference type="Proteomes" id="UP000265703"/>
    </source>
</evidence>
<feature type="coiled-coil region" evidence="22">
    <location>
        <begin position="121"/>
        <end position="148"/>
    </location>
</feature>
<evidence type="ECO:0000256" key="7">
    <source>
        <dbReference type="ARBA" id="ARBA00022741"/>
    </source>
</evidence>
<dbReference type="GO" id="GO:0043139">
    <property type="term" value="F:5'-3' DNA helicase activity"/>
    <property type="evidence" value="ECO:0007669"/>
    <property type="project" value="UniProtKB-EC"/>
</dbReference>
<evidence type="ECO:0000256" key="16">
    <source>
        <dbReference type="ARBA" id="ARBA00029709"/>
    </source>
</evidence>
<dbReference type="PANTHER" id="PTHR11472:SF41">
    <property type="entry name" value="ATP-DEPENDENT DNA HELICASE DDX11-RELATED"/>
    <property type="match status" value="1"/>
</dbReference>
<evidence type="ECO:0000256" key="6">
    <source>
        <dbReference type="ARBA" id="ARBA00022723"/>
    </source>
</evidence>
<dbReference type="PANTHER" id="PTHR11472">
    <property type="entry name" value="DNA REPAIR DEAD HELICASE RAD3/XP-D SUBFAMILY MEMBER"/>
    <property type="match status" value="1"/>
</dbReference>
<protein>
    <recommendedName>
        <fullName evidence="5">ATP-dependent DNA helicase CHL1</fullName>
        <ecNumber evidence="17">5.6.2.3</ecNumber>
    </recommendedName>
    <alternativeName>
        <fullName evidence="4">ATP-dependent DNA helicase chl1</fullName>
    </alternativeName>
    <alternativeName>
        <fullName evidence="16">Chromosome loss protein 1</fullName>
    </alternativeName>
    <alternativeName>
        <fullName evidence="18 19">DNA 5'-3' helicase CHL1</fullName>
    </alternativeName>
</protein>
<dbReference type="Proteomes" id="UP000265703">
    <property type="component" value="Unassembled WGS sequence"/>
</dbReference>
<evidence type="ECO:0000256" key="2">
    <source>
        <dbReference type="ARBA" id="ARBA00004123"/>
    </source>
</evidence>
<proteinExistence type="inferred from homology"/>
<comment type="similarity">
    <text evidence="3">Belongs to the DEAD box helicase family. DEAH subfamily. DDX11/CHL1 sub-subfamily.</text>
</comment>
<dbReference type="GO" id="GO:0005634">
    <property type="term" value="C:nucleus"/>
    <property type="evidence" value="ECO:0007669"/>
    <property type="project" value="UniProtKB-SubCell"/>
</dbReference>
<dbReference type="GO" id="GO:0005524">
    <property type="term" value="F:ATP binding"/>
    <property type="evidence" value="ECO:0007669"/>
    <property type="project" value="UniProtKB-KW"/>
</dbReference>
<reference evidence="24 25" key="1">
    <citation type="submission" date="2018-06" db="EMBL/GenBank/DDBJ databases">
        <title>Comparative genomics reveals the genomic features of Rhizophagus irregularis, R. cerebriforme, R. diaphanum and Gigaspora rosea, and their symbiotic lifestyle signature.</title>
        <authorList>
            <person name="Morin E."/>
            <person name="San Clemente H."/>
            <person name="Chen E.C.H."/>
            <person name="De La Providencia I."/>
            <person name="Hainaut M."/>
            <person name="Kuo A."/>
            <person name="Kohler A."/>
            <person name="Murat C."/>
            <person name="Tang N."/>
            <person name="Roy S."/>
            <person name="Loubradou J."/>
            <person name="Henrissat B."/>
            <person name="Grigoriev I.V."/>
            <person name="Corradi N."/>
            <person name="Roux C."/>
            <person name="Martin F.M."/>
        </authorList>
    </citation>
    <scope>NUCLEOTIDE SEQUENCE [LARGE SCALE GENOMIC DNA]</scope>
    <source>
        <strain evidence="24 25">DAOM 227022</strain>
    </source>
</reference>
<evidence type="ECO:0000259" key="23">
    <source>
        <dbReference type="PROSITE" id="PS51193"/>
    </source>
</evidence>
<dbReference type="EMBL" id="QKYT01000044">
    <property type="protein sequence ID" value="RIA96456.1"/>
    <property type="molecule type" value="Genomic_DNA"/>
</dbReference>
<dbReference type="CDD" id="cd18788">
    <property type="entry name" value="SF2_C_XPD"/>
    <property type="match status" value="1"/>
</dbReference>
<dbReference type="InterPro" id="IPR013020">
    <property type="entry name" value="Rad3/Chl1-like"/>
</dbReference>
<gene>
    <name evidence="24" type="ORF">C1645_754775</name>
</gene>
<evidence type="ECO:0000256" key="3">
    <source>
        <dbReference type="ARBA" id="ARBA00008435"/>
    </source>
</evidence>
<dbReference type="InterPro" id="IPR006554">
    <property type="entry name" value="Helicase-like_DEXD_c2"/>
</dbReference>
<evidence type="ECO:0000256" key="10">
    <source>
        <dbReference type="ARBA" id="ARBA00022840"/>
    </source>
</evidence>
<dbReference type="GO" id="GO:0034085">
    <property type="term" value="P:establishment of sister chromatid cohesion"/>
    <property type="evidence" value="ECO:0007669"/>
    <property type="project" value="TreeGrafter"/>
</dbReference>
<keyword evidence="14" id="KW-0539">Nucleus</keyword>
<name>A0A397THS0_9GLOM</name>
<comment type="caution">
    <text evidence="24">The sequence shown here is derived from an EMBL/GenBank/DDBJ whole genome shotgun (WGS) entry which is preliminary data.</text>
</comment>
<dbReference type="AlphaFoldDB" id="A0A397THS0"/>
<dbReference type="GO" id="GO:0051536">
    <property type="term" value="F:iron-sulfur cluster binding"/>
    <property type="evidence" value="ECO:0007669"/>
    <property type="project" value="UniProtKB-KW"/>
</dbReference>
<sequence>MYYTIITKMVLLEIKKTTEQNNMVLLPPTNITAYKFPFQPYDIQYDFMKNLYQVIEEGKVGIFESPTGTGKSLSLICGAIKWLKDNEERYDRDEYSSNNDNWSENTEEPSWVVEYSKNKKRQEEFAKKQELNRRIQTIRQKEKLERQKATFQMIGGSVIRKKLKKDHSNDLGLERGKIDYDMEEYLVDEYHSDDETENHEENNNMSAQVRELLKRFQEGKSLENFNDNKNSRELDEEEPDEIKIYYCSRTHSQLTQFVNELRKTVYAEDLKCVSLGSRKNLCINEEVRKLKSINKINEKCLDMQKAGQKPEKRCPYIPVRDKSRMLDYRDHVLASVRDIEELVDIGRKLNACSYYGTRRSIRQCQIVTLPYNLLLQKSSRESMGISLKDNIVIIDEAHNLVDTVTSVHTVLINLPQIVKVRSQLNAYLDRYKKRLLGKNIMYIQQILSLLDALIKCLTAFEKKCEEKGKDKEGMNYIKSVNDFLHLLKIGDLNLFKIENYLKKSQIARKLNGFIDKVNVDNQAQQTNNESNSSTLPSLSQIESFLMSLTNGNQDGRVILGFQQIAVSVEGKREVTTTNYIPYFKYLLLNPSNQFKDIVEDARSVILAGGTMEPTDDLIEQLFPYLPSQRLSKFSCGHIIPPENLLTLTLSEGPMGGTFEFTFERRGDIKLIDELGQTIVNLCNVIPDGVVCFFTSYAYLEQVYKRWEQNGVLERIRKHKMVFQEPRETQLVDKVLKEYDLYIHSSNSKNGAILLCVVGGKMSEGINFSDRLGRGIIMIGLPFANLTSVGLSEKMKFMNQIGENSGEKSSSPSQHGKEYYQNLCMKAVNQSIGRAIRHRHDYATIILIDRRFNTNNRIRQKLPSWINRSVIECQNFGQIIGKVAGFFKDKKAKETLSQ</sequence>